<dbReference type="PANTHER" id="PTHR10434">
    <property type="entry name" value="1-ACYL-SN-GLYCEROL-3-PHOSPHATE ACYLTRANSFERASE"/>
    <property type="match status" value="1"/>
</dbReference>
<evidence type="ECO:0000256" key="2">
    <source>
        <dbReference type="ARBA" id="ARBA00022679"/>
    </source>
</evidence>
<name>A0A1G6BYZ9_9HYPH</name>
<proteinExistence type="predicted"/>
<keyword evidence="4" id="KW-1133">Transmembrane helix</keyword>
<feature type="transmembrane region" description="Helical" evidence="4">
    <location>
        <begin position="20"/>
        <end position="39"/>
    </location>
</feature>
<comment type="pathway">
    <text evidence="1">Lipid metabolism.</text>
</comment>
<gene>
    <name evidence="6" type="ORF">SAMN02982931_02031</name>
</gene>
<dbReference type="STRING" id="665467.SAMN02982931_02031"/>
<accession>A0A1G6BYZ9</accession>
<evidence type="ECO:0000313" key="7">
    <source>
        <dbReference type="Proteomes" id="UP000199071"/>
    </source>
</evidence>
<dbReference type="Pfam" id="PF01553">
    <property type="entry name" value="Acyltransferase"/>
    <property type="match status" value="1"/>
</dbReference>
<evidence type="ECO:0000256" key="4">
    <source>
        <dbReference type="SAM" id="Phobius"/>
    </source>
</evidence>
<evidence type="ECO:0000313" key="6">
    <source>
        <dbReference type="EMBL" id="SDB25873.1"/>
    </source>
</evidence>
<keyword evidence="4" id="KW-0812">Transmembrane</keyword>
<keyword evidence="7" id="KW-1185">Reference proteome</keyword>
<sequence>MSVDKGPGLATILRSLVFNIAFYLVTTVMLIVGIVPFLLMPQRTGVAFAKLWGTVCTFLARVLGGIRLEVRGREHIPQGAAIVAAKHQSAYETFALIPTLAFPTFVIKRELRQIPLFGLYTTAAGMIHVERGGGSAALRALVARAREEIAKQREIIIFPEGTRRAPGAPPDYHFGVSFMYKALGVPVVPVALNSGLFWPRRKFLRYPGTIVIEYLPPIEPGLDTKDFAERLEKAVEEASDRLIAEAAAAPNPPPLSDAARSRIATIGHD</sequence>
<dbReference type="GO" id="GO:0006654">
    <property type="term" value="P:phosphatidic acid biosynthetic process"/>
    <property type="evidence" value="ECO:0007669"/>
    <property type="project" value="TreeGrafter"/>
</dbReference>
<protein>
    <submittedName>
        <fullName evidence="6">1-acyl-sn-glycerol-3-phosphate acyltransferase</fullName>
    </submittedName>
</protein>
<keyword evidence="4" id="KW-0472">Membrane</keyword>
<dbReference type="SMART" id="SM00563">
    <property type="entry name" value="PlsC"/>
    <property type="match status" value="1"/>
</dbReference>
<reference evidence="6 7" key="1">
    <citation type="submission" date="2016-10" db="EMBL/GenBank/DDBJ databases">
        <authorList>
            <person name="de Groot N.N."/>
        </authorList>
    </citation>
    <scope>NUCLEOTIDE SEQUENCE [LARGE SCALE GENOMIC DNA]</scope>
    <source>
        <strain evidence="6 7">ATCC 35022</strain>
    </source>
</reference>
<dbReference type="EMBL" id="FMXQ01000003">
    <property type="protein sequence ID" value="SDB25873.1"/>
    <property type="molecule type" value="Genomic_DNA"/>
</dbReference>
<dbReference type="CDD" id="cd07989">
    <property type="entry name" value="LPLAT_AGPAT-like"/>
    <property type="match status" value="1"/>
</dbReference>
<organism evidence="6 7">
    <name type="scientific">Bauldia litoralis</name>
    <dbReference type="NCBI Taxonomy" id="665467"/>
    <lineage>
        <taxon>Bacteria</taxon>
        <taxon>Pseudomonadati</taxon>
        <taxon>Pseudomonadota</taxon>
        <taxon>Alphaproteobacteria</taxon>
        <taxon>Hyphomicrobiales</taxon>
        <taxon>Kaistiaceae</taxon>
        <taxon>Bauldia</taxon>
    </lineage>
</organism>
<dbReference type="GO" id="GO:0003841">
    <property type="term" value="F:1-acylglycerol-3-phosphate O-acyltransferase activity"/>
    <property type="evidence" value="ECO:0007669"/>
    <property type="project" value="TreeGrafter"/>
</dbReference>
<keyword evidence="2 6" id="KW-0808">Transferase</keyword>
<evidence type="ECO:0000259" key="5">
    <source>
        <dbReference type="SMART" id="SM00563"/>
    </source>
</evidence>
<dbReference type="InterPro" id="IPR002123">
    <property type="entry name" value="Plipid/glycerol_acylTrfase"/>
</dbReference>
<keyword evidence="3 6" id="KW-0012">Acyltransferase</keyword>
<dbReference type="Proteomes" id="UP000199071">
    <property type="component" value="Unassembled WGS sequence"/>
</dbReference>
<dbReference type="PANTHER" id="PTHR10434:SF40">
    <property type="entry name" value="1-ACYL-SN-GLYCEROL-3-PHOSPHATE ACYLTRANSFERASE"/>
    <property type="match status" value="1"/>
</dbReference>
<feature type="domain" description="Phospholipid/glycerol acyltransferase" evidence="5">
    <location>
        <begin position="81"/>
        <end position="195"/>
    </location>
</feature>
<evidence type="ECO:0000256" key="1">
    <source>
        <dbReference type="ARBA" id="ARBA00005189"/>
    </source>
</evidence>
<dbReference type="SUPFAM" id="SSF69593">
    <property type="entry name" value="Glycerol-3-phosphate (1)-acyltransferase"/>
    <property type="match status" value="1"/>
</dbReference>
<evidence type="ECO:0000256" key="3">
    <source>
        <dbReference type="ARBA" id="ARBA00023315"/>
    </source>
</evidence>
<dbReference type="AlphaFoldDB" id="A0A1G6BYZ9"/>